<evidence type="ECO:0000256" key="3">
    <source>
        <dbReference type="ARBA" id="ARBA00022475"/>
    </source>
</evidence>
<dbReference type="GO" id="GO:0005886">
    <property type="term" value="C:plasma membrane"/>
    <property type="evidence" value="ECO:0007669"/>
    <property type="project" value="UniProtKB-SubCell"/>
</dbReference>
<feature type="transmembrane region" description="Helical" evidence="10">
    <location>
        <begin position="20"/>
        <end position="42"/>
    </location>
</feature>
<comment type="caution">
    <text evidence="12">The sequence shown here is derived from an EMBL/GenBank/DDBJ whole genome shotgun (WGS) entry which is preliminary data.</text>
</comment>
<dbReference type="PANTHER" id="PTHR30081">
    <property type="entry name" value="PROTEIN-EXPORT MEMBRANE PROTEIN SEC"/>
    <property type="match status" value="1"/>
</dbReference>
<feature type="transmembrane region" description="Helical" evidence="10">
    <location>
        <begin position="208"/>
        <end position="234"/>
    </location>
</feature>
<feature type="transmembrane region" description="Helical" evidence="10">
    <location>
        <begin position="292"/>
        <end position="309"/>
    </location>
</feature>
<gene>
    <name evidence="10 12" type="primary">secF</name>
    <name evidence="12" type="ORF">COX83_01350</name>
</gene>
<feature type="transmembrane region" description="Helical" evidence="10">
    <location>
        <begin position="240"/>
        <end position="261"/>
    </location>
</feature>
<comment type="subunit">
    <text evidence="10">Forms a complex with SecD. Part of the essential Sec protein translocation apparatus which comprises SecA, SecYEG and auxiliary proteins SecDF. Other proteins may also be involved.</text>
</comment>
<dbReference type="EMBL" id="PFPI01000017">
    <property type="protein sequence ID" value="PIZ93643.1"/>
    <property type="molecule type" value="Genomic_DNA"/>
</dbReference>
<keyword evidence="7 10" id="KW-1133">Transmembrane helix</keyword>
<comment type="subcellular location">
    <subcellularLocation>
        <location evidence="1 10">Cell membrane</location>
        <topology evidence="1 10">Multi-pass membrane protein</topology>
    </subcellularLocation>
</comment>
<comment type="function">
    <text evidence="10">Part of the Sec protein translocase complex. Interacts with the SecYEG preprotein conducting channel. SecDF uses the proton motive force (PMF) to complete protein translocation after the ATP-dependent function of SecA.</text>
</comment>
<keyword evidence="6 10" id="KW-0653">Protein transport</keyword>
<feature type="domain" description="SSD" evidence="11">
    <location>
        <begin position="177"/>
        <end position="341"/>
    </location>
</feature>
<name>A0A2M7V4Z2_9BACT</name>
<dbReference type="PROSITE" id="PS50156">
    <property type="entry name" value="SSD"/>
    <property type="match status" value="1"/>
</dbReference>
<sequence>MKKLNFLHMNIIKYRKIPFFISGALFLTSVVLLFTIGLKAGIDFTGGSLLEVTFTEQRPTITEVSDALASLDLGEVQVQPSGDHGMILRLKFISEVEHQDILATLRDTFPVEHPAEVLPEVTINGGSEQGGKVAIETVEGATIMLNDTSIAQDAPAVIEERLETIGPTVSAHLKERALQIGLSVVIAIVVFIAYAFRRVSKPISSWKFGVTAVIALVHDVMIVVGMFVLLGYYLNVEVNIPFIVALLTILGYSVNDTIVVFDRIRENLIRMGYQKFEEVVNKGVNDTLMRSFNTSFTTLLVLSTLFFFGGETIKYFALALIAGIIVGTYSSIFLASPILIVWERWTHR</sequence>
<proteinExistence type="inferred from homology"/>
<evidence type="ECO:0000256" key="9">
    <source>
        <dbReference type="ARBA" id="ARBA00023136"/>
    </source>
</evidence>
<keyword evidence="4" id="KW-0997">Cell inner membrane</keyword>
<keyword evidence="2 10" id="KW-0813">Transport</keyword>
<evidence type="ECO:0000256" key="6">
    <source>
        <dbReference type="ARBA" id="ARBA00022927"/>
    </source>
</evidence>
<dbReference type="AlphaFoldDB" id="A0A2M7V4Z2"/>
<evidence type="ECO:0000256" key="2">
    <source>
        <dbReference type="ARBA" id="ARBA00022448"/>
    </source>
</evidence>
<dbReference type="Pfam" id="PF07549">
    <property type="entry name" value="Sec_GG"/>
    <property type="match status" value="1"/>
</dbReference>
<dbReference type="InterPro" id="IPR022645">
    <property type="entry name" value="SecD/SecF_bac"/>
</dbReference>
<protein>
    <recommendedName>
        <fullName evidence="10">Protein-export membrane protein SecF</fullName>
    </recommendedName>
</protein>
<dbReference type="InterPro" id="IPR005665">
    <property type="entry name" value="SecF_bac"/>
</dbReference>
<dbReference type="SUPFAM" id="SSF82866">
    <property type="entry name" value="Multidrug efflux transporter AcrB transmembrane domain"/>
    <property type="match status" value="1"/>
</dbReference>
<dbReference type="GO" id="GO:0043952">
    <property type="term" value="P:protein transport by the Sec complex"/>
    <property type="evidence" value="ECO:0007669"/>
    <property type="project" value="UniProtKB-UniRule"/>
</dbReference>
<evidence type="ECO:0000256" key="4">
    <source>
        <dbReference type="ARBA" id="ARBA00022519"/>
    </source>
</evidence>
<dbReference type="GO" id="GO:0065002">
    <property type="term" value="P:intracellular protein transmembrane transport"/>
    <property type="evidence" value="ECO:0007669"/>
    <property type="project" value="UniProtKB-UniRule"/>
</dbReference>
<dbReference type="InterPro" id="IPR022813">
    <property type="entry name" value="SecD/SecF_arch_bac"/>
</dbReference>
<organism evidence="12 13">
    <name type="scientific">Candidatus Magasanikbacteria bacterium CG_4_10_14_0_2_um_filter_41_31</name>
    <dbReference type="NCBI Taxonomy" id="1974639"/>
    <lineage>
        <taxon>Bacteria</taxon>
        <taxon>Candidatus Magasanikiibacteriota</taxon>
    </lineage>
</organism>
<keyword evidence="8 10" id="KW-0811">Translocation</keyword>
<feature type="transmembrane region" description="Helical" evidence="10">
    <location>
        <begin position="177"/>
        <end position="196"/>
    </location>
</feature>
<dbReference type="PANTHER" id="PTHR30081:SF8">
    <property type="entry name" value="PROTEIN TRANSLOCASE SUBUNIT SECF"/>
    <property type="match status" value="1"/>
</dbReference>
<keyword evidence="9 10" id="KW-0472">Membrane</keyword>
<evidence type="ECO:0000256" key="8">
    <source>
        <dbReference type="ARBA" id="ARBA00023010"/>
    </source>
</evidence>
<evidence type="ECO:0000256" key="7">
    <source>
        <dbReference type="ARBA" id="ARBA00022989"/>
    </source>
</evidence>
<feature type="transmembrane region" description="Helical" evidence="10">
    <location>
        <begin position="315"/>
        <end position="342"/>
    </location>
</feature>
<reference evidence="13" key="1">
    <citation type="submission" date="2017-09" db="EMBL/GenBank/DDBJ databases">
        <title>Depth-based differentiation of microbial function through sediment-hosted aquifers and enrichment of novel symbionts in the deep terrestrial subsurface.</title>
        <authorList>
            <person name="Probst A.J."/>
            <person name="Ladd B."/>
            <person name="Jarett J.K."/>
            <person name="Geller-Mcgrath D.E."/>
            <person name="Sieber C.M.K."/>
            <person name="Emerson J.B."/>
            <person name="Anantharaman K."/>
            <person name="Thomas B.C."/>
            <person name="Malmstrom R."/>
            <person name="Stieglmeier M."/>
            <person name="Klingl A."/>
            <person name="Woyke T."/>
            <person name="Ryan C.M."/>
            <person name="Banfield J.F."/>
        </authorList>
    </citation>
    <scope>NUCLEOTIDE SEQUENCE [LARGE SCALE GENOMIC DNA]</scope>
</reference>
<keyword evidence="5 10" id="KW-0812">Transmembrane</keyword>
<evidence type="ECO:0000313" key="13">
    <source>
        <dbReference type="Proteomes" id="UP000230078"/>
    </source>
</evidence>
<evidence type="ECO:0000313" key="12">
    <source>
        <dbReference type="EMBL" id="PIZ93643.1"/>
    </source>
</evidence>
<dbReference type="Proteomes" id="UP000230078">
    <property type="component" value="Unassembled WGS sequence"/>
</dbReference>
<dbReference type="Pfam" id="PF02355">
    <property type="entry name" value="SecD_SecF_C"/>
    <property type="match status" value="1"/>
</dbReference>
<evidence type="ECO:0000259" key="11">
    <source>
        <dbReference type="PROSITE" id="PS50156"/>
    </source>
</evidence>
<dbReference type="InterPro" id="IPR048634">
    <property type="entry name" value="SecD_SecF_C"/>
</dbReference>
<keyword evidence="3 10" id="KW-1003">Cell membrane</keyword>
<dbReference type="InterPro" id="IPR000731">
    <property type="entry name" value="SSD"/>
</dbReference>
<dbReference type="GO" id="GO:0006605">
    <property type="term" value="P:protein targeting"/>
    <property type="evidence" value="ECO:0007669"/>
    <property type="project" value="UniProtKB-UniRule"/>
</dbReference>
<evidence type="ECO:0000256" key="1">
    <source>
        <dbReference type="ARBA" id="ARBA00004651"/>
    </source>
</evidence>
<comment type="similarity">
    <text evidence="10">Belongs to the SecD/SecF family. SecF subfamily.</text>
</comment>
<dbReference type="NCBIfam" id="TIGR00916">
    <property type="entry name" value="2A0604s01"/>
    <property type="match status" value="1"/>
</dbReference>
<dbReference type="Gene3D" id="1.20.1640.10">
    <property type="entry name" value="Multidrug efflux transporter AcrB transmembrane domain"/>
    <property type="match status" value="1"/>
</dbReference>
<evidence type="ECO:0000256" key="10">
    <source>
        <dbReference type="HAMAP-Rule" id="MF_01464"/>
    </source>
</evidence>
<dbReference type="PRINTS" id="PR01755">
    <property type="entry name" value="SECFTRNLCASE"/>
</dbReference>
<dbReference type="HAMAP" id="MF_01464_B">
    <property type="entry name" value="SecF_B"/>
    <property type="match status" value="1"/>
</dbReference>
<dbReference type="GO" id="GO:0015450">
    <property type="term" value="F:protein-transporting ATPase activity"/>
    <property type="evidence" value="ECO:0007669"/>
    <property type="project" value="InterPro"/>
</dbReference>
<dbReference type="NCBIfam" id="TIGR00966">
    <property type="entry name" value="transloc_SecF"/>
    <property type="match status" value="1"/>
</dbReference>
<evidence type="ECO:0000256" key="5">
    <source>
        <dbReference type="ARBA" id="ARBA00022692"/>
    </source>
</evidence>
<dbReference type="InterPro" id="IPR022646">
    <property type="entry name" value="SecD/SecF_CS"/>
</dbReference>
<dbReference type="InterPro" id="IPR055344">
    <property type="entry name" value="SecD_SecF_C_bact"/>
</dbReference>
<accession>A0A2M7V4Z2</accession>